<dbReference type="NCBIfam" id="TIGR01397">
    <property type="entry name" value="fliM_switch"/>
    <property type="match status" value="1"/>
</dbReference>
<evidence type="ECO:0000256" key="1">
    <source>
        <dbReference type="ARBA" id="ARBA00011049"/>
    </source>
</evidence>
<dbReference type="InterPro" id="IPR001543">
    <property type="entry name" value="FliN-like_C"/>
</dbReference>
<evidence type="ECO:0000256" key="7">
    <source>
        <dbReference type="ARBA" id="ARBA00023136"/>
    </source>
</evidence>
<dbReference type="InterPro" id="IPR028976">
    <property type="entry name" value="CheC-like_sf"/>
</dbReference>
<evidence type="ECO:0000256" key="5">
    <source>
        <dbReference type="ARBA" id="ARBA00022519"/>
    </source>
</evidence>
<dbReference type="Gene3D" id="3.40.1550.10">
    <property type="entry name" value="CheC-like"/>
    <property type="match status" value="1"/>
</dbReference>
<reference evidence="13 14" key="1">
    <citation type="submission" date="2023-09" db="EMBL/GenBank/DDBJ databases">
        <authorList>
            <person name="Rey-Velasco X."/>
        </authorList>
    </citation>
    <scope>NUCLEOTIDE SEQUENCE [LARGE SCALE GENOMIC DNA]</scope>
    <source>
        <strain evidence="13 14">P385</strain>
    </source>
</reference>
<feature type="domain" description="Flagellar motor switch protein FliN-like C-terminal" evidence="12">
    <location>
        <begin position="254"/>
        <end position="323"/>
    </location>
</feature>
<evidence type="ECO:0000259" key="12">
    <source>
        <dbReference type="Pfam" id="PF01052"/>
    </source>
</evidence>
<organism evidence="13 14">
    <name type="scientific">Spectribacter acetivorans</name>
    <dbReference type="NCBI Taxonomy" id="3075603"/>
    <lineage>
        <taxon>Bacteria</taxon>
        <taxon>Pseudomonadati</taxon>
        <taxon>Pseudomonadota</taxon>
        <taxon>Gammaproteobacteria</taxon>
        <taxon>Salinisphaerales</taxon>
        <taxon>Salinisphaeraceae</taxon>
        <taxon>Spectribacter</taxon>
    </lineage>
</organism>
<proteinExistence type="inferred from homology"/>
<dbReference type="SUPFAM" id="SSF103039">
    <property type="entry name" value="CheC-like"/>
    <property type="match status" value="1"/>
</dbReference>
<dbReference type="Proteomes" id="UP001259982">
    <property type="component" value="Unassembled WGS sequence"/>
</dbReference>
<keyword evidence="13" id="KW-0966">Cell projection</keyword>
<sequence length="334" mass="37577">MASSDEEILSQDEIDALLHGVDSGAVDTDPVPSRPGEVQQFDLATQDRIVRGRLPTLEMINERFARAFRISLFNMLRRSPELNVVGVENQKYAEYLQTLYVPSNLNMVRVRPLRGTALIVFEPRLVFTLVDNFFGGDGRYQTKIEGREFTPTEMRVVRLLLDKAFTDLIEAWAPVMDIEFEHVQSEMNPHLATIVSPSEVVVVSRFHVELEGGGGQVHVTLPYAMLEPIRELLDAGIQSDRKERDEGWAAALREQIKDAEVDVSSVLLTKRMRLGELVRLKAGDILPIDLPPEVALQVEGIPTFRCQFGNSRGNNALQIKGVIRRDPPAQRTTH</sequence>
<dbReference type="SUPFAM" id="SSF101801">
    <property type="entry name" value="Surface presentation of antigens (SPOA)"/>
    <property type="match status" value="1"/>
</dbReference>
<dbReference type="Pfam" id="PF02154">
    <property type="entry name" value="FliM"/>
    <property type="match status" value="1"/>
</dbReference>
<dbReference type="Gene3D" id="2.30.330.10">
    <property type="entry name" value="SpoA-like"/>
    <property type="match status" value="1"/>
</dbReference>
<name>A0ABU3B723_9GAMM</name>
<keyword evidence="6 11" id="KW-0283">Flagellar rotation</keyword>
<evidence type="ECO:0000313" key="14">
    <source>
        <dbReference type="Proteomes" id="UP001259982"/>
    </source>
</evidence>
<dbReference type="PRINTS" id="PR00955">
    <property type="entry name" value="FLGMOTORFLIM"/>
</dbReference>
<dbReference type="InterPro" id="IPR036429">
    <property type="entry name" value="SpoA-like_sf"/>
</dbReference>
<evidence type="ECO:0000313" key="13">
    <source>
        <dbReference type="EMBL" id="MDT0618252.1"/>
    </source>
</evidence>
<dbReference type="RefSeq" id="WP_311658334.1">
    <property type="nucleotide sequence ID" value="NZ_JAVRHY010000005.1"/>
</dbReference>
<dbReference type="CDD" id="cd17908">
    <property type="entry name" value="FliM"/>
    <property type="match status" value="1"/>
</dbReference>
<evidence type="ECO:0000256" key="4">
    <source>
        <dbReference type="ARBA" id="ARBA00022500"/>
    </source>
</evidence>
<dbReference type="Pfam" id="PF01052">
    <property type="entry name" value="FliMN_C"/>
    <property type="match status" value="1"/>
</dbReference>
<comment type="caution">
    <text evidence="13">The sequence shown here is derived from an EMBL/GenBank/DDBJ whole genome shotgun (WGS) entry which is preliminary data.</text>
</comment>
<evidence type="ECO:0000256" key="2">
    <source>
        <dbReference type="ARBA" id="ARBA00021898"/>
    </source>
</evidence>
<evidence type="ECO:0000256" key="10">
    <source>
        <dbReference type="NCBIfam" id="TIGR01397"/>
    </source>
</evidence>
<dbReference type="PIRSF" id="PIRSF002888">
    <property type="entry name" value="FliM"/>
    <property type="match status" value="1"/>
</dbReference>
<keyword evidence="7 11" id="KW-0472">Membrane</keyword>
<evidence type="ECO:0000256" key="9">
    <source>
        <dbReference type="ARBA" id="ARBA00025044"/>
    </source>
</evidence>
<keyword evidence="4 11" id="KW-0145">Chemotaxis</keyword>
<dbReference type="PANTHER" id="PTHR30034">
    <property type="entry name" value="FLAGELLAR MOTOR SWITCH PROTEIN FLIM"/>
    <property type="match status" value="1"/>
</dbReference>
<accession>A0ABU3B723</accession>
<gene>
    <name evidence="13" type="primary">fliM</name>
    <name evidence="13" type="ORF">RM531_07175</name>
</gene>
<evidence type="ECO:0000256" key="3">
    <source>
        <dbReference type="ARBA" id="ARBA00022475"/>
    </source>
</evidence>
<comment type="similarity">
    <text evidence="1 11">Belongs to the FliM family.</text>
</comment>
<comment type="function">
    <text evidence="9 11">FliM is one of three proteins (FliG, FliN, FliM) that forms the rotor-mounted switch complex (C ring), located at the base of the basal body. This complex interacts with the CheY and CheZ chemotaxis proteins, in addition to contacting components of the motor that determine the direction of flagellar rotation.</text>
</comment>
<keyword evidence="8 11" id="KW-0975">Bacterial flagellum</keyword>
<keyword evidence="5 11" id="KW-0997">Cell inner membrane</keyword>
<evidence type="ECO:0000256" key="11">
    <source>
        <dbReference type="PIRNR" id="PIRNR002888"/>
    </source>
</evidence>
<dbReference type="EMBL" id="JAVRHY010000005">
    <property type="protein sequence ID" value="MDT0618252.1"/>
    <property type="molecule type" value="Genomic_DNA"/>
</dbReference>
<evidence type="ECO:0000256" key="6">
    <source>
        <dbReference type="ARBA" id="ARBA00022779"/>
    </source>
</evidence>
<comment type="subcellular location">
    <subcellularLocation>
        <location evidence="11">Cell inner membrane</location>
        <topology evidence="11">Peripheral membrane protein</topology>
    </subcellularLocation>
    <subcellularLocation>
        <location evidence="11">Bacterial flagellum basal body</location>
    </subcellularLocation>
</comment>
<keyword evidence="13" id="KW-0969">Cilium</keyword>
<dbReference type="InterPro" id="IPR001689">
    <property type="entry name" value="Flag_FliM"/>
</dbReference>
<keyword evidence="13" id="KW-0282">Flagellum</keyword>
<dbReference type="PANTHER" id="PTHR30034:SF3">
    <property type="entry name" value="FLAGELLAR MOTOR SWITCH PROTEIN FLIM"/>
    <property type="match status" value="1"/>
</dbReference>
<protein>
    <recommendedName>
        <fullName evidence="2 10">Flagellar motor switch protein FliM</fullName>
    </recommendedName>
</protein>
<keyword evidence="3 11" id="KW-1003">Cell membrane</keyword>
<evidence type="ECO:0000256" key="8">
    <source>
        <dbReference type="ARBA" id="ARBA00023143"/>
    </source>
</evidence>
<keyword evidence="14" id="KW-1185">Reference proteome</keyword>